<feature type="domain" description="Glutamine amidotransferase type-2" evidence="9">
    <location>
        <begin position="5"/>
        <end position="238"/>
    </location>
</feature>
<comment type="pathway">
    <text evidence="1">Amino-acid biosynthesis; L-asparagine biosynthesis; L-asparagine from L-aspartate (L-Gln route): step 1/1.</text>
</comment>
<dbReference type="GO" id="GO:0006529">
    <property type="term" value="P:asparagine biosynthetic process"/>
    <property type="evidence" value="ECO:0007669"/>
    <property type="project" value="InterPro"/>
</dbReference>
<dbReference type="GO" id="GO:0004066">
    <property type="term" value="F:asparagine synthase (glutamine-hydrolyzing) activity"/>
    <property type="evidence" value="ECO:0007669"/>
    <property type="project" value="UniProtKB-EC"/>
</dbReference>
<protein>
    <recommendedName>
        <fullName evidence="3">asparagine synthase (glutamine-hydrolyzing)</fullName>
        <ecNumber evidence="3">6.3.5.4</ecNumber>
    </recommendedName>
</protein>
<keyword evidence="11" id="KW-1185">Reference proteome</keyword>
<keyword evidence="4 8" id="KW-0547">Nucleotide-binding</keyword>
<dbReference type="InterPro" id="IPR033738">
    <property type="entry name" value="AsnB_N"/>
</dbReference>
<dbReference type="GO" id="GO:0005524">
    <property type="term" value="F:ATP binding"/>
    <property type="evidence" value="ECO:0007669"/>
    <property type="project" value="UniProtKB-KW"/>
</dbReference>
<dbReference type="InterPro" id="IPR014729">
    <property type="entry name" value="Rossmann-like_a/b/a_fold"/>
</dbReference>
<dbReference type="OrthoDB" id="9763290at2"/>
<dbReference type="PANTHER" id="PTHR43284">
    <property type="entry name" value="ASPARAGINE SYNTHETASE (GLUTAMINE-HYDROLYZING)"/>
    <property type="match status" value="1"/>
</dbReference>
<evidence type="ECO:0000256" key="6">
    <source>
        <dbReference type="ARBA" id="ARBA00022962"/>
    </source>
</evidence>
<dbReference type="Gene3D" id="3.40.50.620">
    <property type="entry name" value="HUPs"/>
    <property type="match status" value="1"/>
</dbReference>
<accession>A0A2A8CWX5</accession>
<dbReference type="InterPro" id="IPR051786">
    <property type="entry name" value="ASN_synthetase/amidase"/>
</dbReference>
<dbReference type="Proteomes" id="UP000220102">
    <property type="component" value="Unassembled WGS sequence"/>
</dbReference>
<sequence length="646" mass="72266">MGGLCACIHFDRRPGAPDAAQAMVSALAHRGPDGVQASMDADAALVQFDLHVTHADHATKERRIRKHGDASRRGGLIVVADARIDNREDLEHILANDLRPDASDTDLIAAAFRRWGTACLEHLIGDFAFAVWDPARRRLFAARDPMAMRGLYYRQDGDRLLLASEVGAITAVPGVSSDLHEPAIAAYLAGDFEHPSHTFIEGIHAVPPAHALIASPGSSAVRRVWDIDPGQRIRYRRDEEYVEHFRELFAEAVRCRLQTPDPVGLLLSGGVDSTAIAVTAGWLDEQGVSVAPLRTYSFDFPTLPVCDERFVSDEIVCRYGFSSTLIDVDSVPLVRRDPEPNLEEPYVSGFHHLLLRGYELAARDSCCTLMSGHHGDLMVGGRLFDYLGLLGSGQWYRLVSELLQHAERENRPLRDVVREQVIGPLRVRVGRWLRASGLRSPEDSPVPRVDCPPWATDALRHYPAPSGSSSHIPIGLSGVRRERYELATLGGHMRGGTRNNFDAVREGLASADPWSDRRLFEWVMAVPPSVICRGGENKSVARAAFEEMMPGVRAQKIYPEALFLRALRMTEKEHVAALLKGPRLRDLGFIDVHRLRAYYDEFREGRQNDHRFWYTLVLERWLRQHCAHASDDKSRPSFSHRHTTTL</sequence>
<evidence type="ECO:0000256" key="5">
    <source>
        <dbReference type="ARBA" id="ARBA00022840"/>
    </source>
</evidence>
<feature type="binding site" evidence="8">
    <location>
        <position position="266"/>
    </location>
    <ligand>
        <name>ATP</name>
        <dbReference type="ChEBI" id="CHEBI:30616"/>
    </ligand>
</feature>
<evidence type="ECO:0000256" key="1">
    <source>
        <dbReference type="ARBA" id="ARBA00005187"/>
    </source>
</evidence>
<dbReference type="PIRSF" id="PIRSF001589">
    <property type="entry name" value="Asn_synthetase_glu-h"/>
    <property type="match status" value="1"/>
</dbReference>
<dbReference type="CDD" id="cd00712">
    <property type="entry name" value="AsnB"/>
    <property type="match status" value="1"/>
</dbReference>
<evidence type="ECO:0000313" key="11">
    <source>
        <dbReference type="Proteomes" id="UP000220102"/>
    </source>
</evidence>
<dbReference type="PANTHER" id="PTHR43284:SF1">
    <property type="entry name" value="ASPARAGINE SYNTHETASE"/>
    <property type="match status" value="1"/>
</dbReference>
<evidence type="ECO:0000256" key="4">
    <source>
        <dbReference type="ARBA" id="ARBA00022741"/>
    </source>
</evidence>
<gene>
    <name evidence="10" type="ORF">CRI94_10765</name>
</gene>
<evidence type="ECO:0000256" key="7">
    <source>
        <dbReference type="ARBA" id="ARBA00048741"/>
    </source>
</evidence>
<comment type="catalytic activity">
    <reaction evidence="7">
        <text>L-aspartate + L-glutamine + ATP + H2O = L-asparagine + L-glutamate + AMP + diphosphate + H(+)</text>
        <dbReference type="Rhea" id="RHEA:12228"/>
        <dbReference type="ChEBI" id="CHEBI:15377"/>
        <dbReference type="ChEBI" id="CHEBI:15378"/>
        <dbReference type="ChEBI" id="CHEBI:29985"/>
        <dbReference type="ChEBI" id="CHEBI:29991"/>
        <dbReference type="ChEBI" id="CHEBI:30616"/>
        <dbReference type="ChEBI" id="CHEBI:33019"/>
        <dbReference type="ChEBI" id="CHEBI:58048"/>
        <dbReference type="ChEBI" id="CHEBI:58359"/>
        <dbReference type="ChEBI" id="CHEBI:456215"/>
        <dbReference type="EC" id="6.3.5.4"/>
    </reaction>
</comment>
<dbReference type="InterPro" id="IPR017932">
    <property type="entry name" value="GATase_2_dom"/>
</dbReference>
<dbReference type="SUPFAM" id="SSF52402">
    <property type="entry name" value="Adenine nucleotide alpha hydrolases-like"/>
    <property type="match status" value="1"/>
</dbReference>
<organism evidence="10 11">
    <name type="scientific">Longibacter salinarum</name>
    <dbReference type="NCBI Taxonomy" id="1850348"/>
    <lineage>
        <taxon>Bacteria</taxon>
        <taxon>Pseudomonadati</taxon>
        <taxon>Rhodothermota</taxon>
        <taxon>Rhodothermia</taxon>
        <taxon>Rhodothermales</taxon>
        <taxon>Salisaetaceae</taxon>
        <taxon>Longibacter</taxon>
    </lineage>
</organism>
<feature type="binding site" evidence="8">
    <location>
        <position position="104"/>
    </location>
    <ligand>
        <name>L-glutamine</name>
        <dbReference type="ChEBI" id="CHEBI:58359"/>
    </ligand>
</feature>
<keyword evidence="5 8" id="KW-0067">ATP-binding</keyword>
<evidence type="ECO:0000313" key="10">
    <source>
        <dbReference type="EMBL" id="PEN13123.1"/>
    </source>
</evidence>
<evidence type="ECO:0000256" key="3">
    <source>
        <dbReference type="ARBA" id="ARBA00012737"/>
    </source>
</evidence>
<dbReference type="InterPro" id="IPR029055">
    <property type="entry name" value="Ntn_hydrolases_N"/>
</dbReference>
<dbReference type="Pfam" id="PF00733">
    <property type="entry name" value="Asn_synthase"/>
    <property type="match status" value="1"/>
</dbReference>
<dbReference type="PROSITE" id="PS51278">
    <property type="entry name" value="GATASE_TYPE_2"/>
    <property type="match status" value="1"/>
</dbReference>
<dbReference type="EMBL" id="PDEQ01000005">
    <property type="protein sequence ID" value="PEN13123.1"/>
    <property type="molecule type" value="Genomic_DNA"/>
</dbReference>
<proteinExistence type="inferred from homology"/>
<comment type="caution">
    <text evidence="10">The sequence shown here is derived from an EMBL/GenBank/DDBJ whole genome shotgun (WGS) entry which is preliminary data.</text>
</comment>
<name>A0A2A8CWX5_9BACT</name>
<dbReference type="Pfam" id="PF13537">
    <property type="entry name" value="GATase_7"/>
    <property type="match status" value="1"/>
</dbReference>
<evidence type="ECO:0000256" key="2">
    <source>
        <dbReference type="ARBA" id="ARBA00005752"/>
    </source>
</evidence>
<dbReference type="EC" id="6.3.5.4" evidence="3"/>
<keyword evidence="6" id="KW-0315">Glutamine amidotransferase</keyword>
<dbReference type="RefSeq" id="WP_098075715.1">
    <property type="nucleotide sequence ID" value="NZ_PDEQ01000005.1"/>
</dbReference>
<dbReference type="InterPro" id="IPR006426">
    <property type="entry name" value="Asn_synth_AEB"/>
</dbReference>
<reference evidence="10 11" key="1">
    <citation type="submission" date="2017-10" db="EMBL/GenBank/DDBJ databases">
        <title>Draft genome of Longibacter Salinarum.</title>
        <authorList>
            <person name="Goh K.M."/>
            <person name="Shamsir M.S."/>
            <person name="Lim S.W."/>
        </authorList>
    </citation>
    <scope>NUCLEOTIDE SEQUENCE [LARGE SCALE GENOMIC DNA]</scope>
    <source>
        <strain evidence="10 11">KCTC 52045</strain>
    </source>
</reference>
<dbReference type="GO" id="GO:0005829">
    <property type="term" value="C:cytosol"/>
    <property type="evidence" value="ECO:0007669"/>
    <property type="project" value="TreeGrafter"/>
</dbReference>
<dbReference type="AlphaFoldDB" id="A0A2A8CWX5"/>
<dbReference type="Gene3D" id="3.60.20.10">
    <property type="entry name" value="Glutamine Phosphoribosylpyrophosphate, subunit 1, domain 1"/>
    <property type="match status" value="1"/>
</dbReference>
<evidence type="ECO:0000256" key="8">
    <source>
        <dbReference type="PIRSR" id="PIRSR001589-2"/>
    </source>
</evidence>
<dbReference type="InterPro" id="IPR001962">
    <property type="entry name" value="Asn_synthase"/>
</dbReference>
<evidence type="ECO:0000259" key="9">
    <source>
        <dbReference type="PROSITE" id="PS51278"/>
    </source>
</evidence>
<dbReference type="SUPFAM" id="SSF56235">
    <property type="entry name" value="N-terminal nucleophile aminohydrolases (Ntn hydrolases)"/>
    <property type="match status" value="1"/>
</dbReference>
<comment type="similarity">
    <text evidence="2">Belongs to the asparagine synthetase family.</text>
</comment>